<feature type="region of interest" description="Disordered" evidence="9">
    <location>
        <begin position="733"/>
        <end position="766"/>
    </location>
</feature>
<dbReference type="InterPro" id="IPR013523">
    <property type="entry name" value="Hist_AcTrfase_HAT1_C"/>
</dbReference>
<dbReference type="Gene3D" id="3.90.360.10">
    <property type="entry name" value="Histone acetyl transferase 1 (HAT1), N-terminal domain"/>
    <property type="match status" value="1"/>
</dbReference>
<feature type="region of interest" description="Disordered" evidence="9">
    <location>
        <begin position="632"/>
        <end position="672"/>
    </location>
</feature>
<dbReference type="InterPro" id="IPR037113">
    <property type="entry name" value="Hat1_N_sf"/>
</dbReference>
<comment type="subcellular location">
    <subcellularLocation>
        <location evidence="1">Nucleus</location>
    </subcellularLocation>
</comment>
<keyword evidence="7" id="KW-0012">Acyltransferase</keyword>
<evidence type="ECO:0000256" key="8">
    <source>
        <dbReference type="ARBA" id="ARBA00048017"/>
    </source>
</evidence>
<feature type="domain" description="CID" evidence="10">
    <location>
        <begin position="496"/>
        <end position="631"/>
    </location>
</feature>
<comment type="catalytic activity">
    <reaction evidence="8">
        <text>L-lysyl-[protein] + acetyl-CoA = N(6)-acetyl-L-lysyl-[protein] + CoA + H(+)</text>
        <dbReference type="Rhea" id="RHEA:45948"/>
        <dbReference type="Rhea" id="RHEA-COMP:9752"/>
        <dbReference type="Rhea" id="RHEA-COMP:10731"/>
        <dbReference type="ChEBI" id="CHEBI:15378"/>
        <dbReference type="ChEBI" id="CHEBI:29969"/>
        <dbReference type="ChEBI" id="CHEBI:57287"/>
        <dbReference type="ChEBI" id="CHEBI:57288"/>
        <dbReference type="ChEBI" id="CHEBI:61930"/>
        <dbReference type="EC" id="2.3.1.48"/>
    </reaction>
</comment>
<dbReference type="PROSITE" id="PS51391">
    <property type="entry name" value="CID"/>
    <property type="match status" value="1"/>
</dbReference>
<evidence type="ECO:0000256" key="6">
    <source>
        <dbReference type="ARBA" id="ARBA00023242"/>
    </source>
</evidence>
<sequence>MAEEGEWSANANDALNIGLVRPTDAGLKAIATFNPRFTYPIFGNEEQIFGYKGLKINLRYSANDMRPHVQITSKEKFKAIGDTEPTDIRAVLQEHLPTIAFSSVKDFEASVQKTTKEWKPPGELHTSFETQDGTYEIRKGSLTDPAIHQLITRVEIFVPLFIEGGSYIARDPQAADPWKVPEDAARWTVFLLYRKQPVADDAAQSPYTFVGYSTIYRFFYFQAPSPPASPAADWELPKGDFEITDLPCRTRLSQFVILPPFQGKGIGARLYKSIFEHYLANPLAMELTVEDPNEAFDDMRDLSDLTYLKTVPEFAQVRINTDINVPDDSSKAVPRDIVDSDLLDKLRRKTKIAPRQFARLVEMHTMSQLPASVQPSFGVDKKAKPTRAEAHQYRLWRMFAKQRVYRQNKDILGQIDLPERREKLNEALGSVELDPVGIIESPRLRSLVRDDSISPLHDFPPPLIDLPASIQFRHSINTSSSTDLEPESAESVTMADPFEVRMRFSSQLQHLNATVVSHQKAAAYAMKYKDMDEDLHSCILEQLERSNMNTRANIMFCIEHIMDMAKKENHLNYITMVQRDIIRIVDAVAPENASGAANVRVVRLVLQCLENKGHIENQVVVQIEEVLKDRETTAHDAGLSSPVQGDQDLGDMPPSQTIPKPGRPSAPGLDKRQIEQRIEEDRERHKRLREDIWAIRDRDAEIDRLWEETSDLGEDDHTMGREEFLAREAAVAQQCPHYTPRDLDDLYGRKDHNGASGRGHGNGTSH</sequence>
<dbReference type="InterPro" id="IPR024637">
    <property type="entry name" value="Ctk3_C"/>
</dbReference>
<dbReference type="FunFam" id="1.25.40.90:FF:000032">
    <property type="entry name" value="CTD kinase subunit gamma"/>
    <property type="match status" value="1"/>
</dbReference>
<name>A0A444S0H9_VERDA</name>
<dbReference type="Proteomes" id="UP000288725">
    <property type="component" value="Chromosome 8"/>
</dbReference>
<evidence type="ECO:0000313" key="12">
    <source>
        <dbReference type="Proteomes" id="UP000288725"/>
    </source>
</evidence>
<dbReference type="Pfam" id="PF12243">
    <property type="entry name" value="CTK3"/>
    <property type="match status" value="1"/>
</dbReference>
<comment type="similarity">
    <text evidence="2">Belongs to the HAT1 family.</text>
</comment>
<evidence type="ECO:0000256" key="4">
    <source>
        <dbReference type="ARBA" id="ARBA00021268"/>
    </source>
</evidence>
<reference evidence="11 12" key="1">
    <citation type="submission" date="2018-12" db="EMBL/GenBank/DDBJ databases">
        <title>Genome of Verticillium dahliae isolate Getta Getta.</title>
        <authorList>
            <person name="Gardiner D.M."/>
        </authorList>
    </citation>
    <scope>NUCLEOTIDE SEQUENCE [LARGE SCALE GENOMIC DNA]</scope>
    <source>
        <strain evidence="11 12">Getta Getta</strain>
    </source>
</reference>
<dbReference type="GO" id="GO:0005634">
    <property type="term" value="C:nucleus"/>
    <property type="evidence" value="ECO:0007669"/>
    <property type="project" value="UniProtKB-SubCell"/>
</dbReference>
<keyword evidence="6" id="KW-0539">Nucleus</keyword>
<evidence type="ECO:0000256" key="9">
    <source>
        <dbReference type="SAM" id="MobiDB-lite"/>
    </source>
</evidence>
<accession>A0A444S0H9</accession>
<dbReference type="GO" id="GO:0000781">
    <property type="term" value="C:chromosome, telomeric region"/>
    <property type="evidence" value="ECO:0007669"/>
    <property type="project" value="GOC"/>
</dbReference>
<dbReference type="EMBL" id="RSDZ01000043">
    <property type="protein sequence ID" value="RXG46829.1"/>
    <property type="molecule type" value="Genomic_DNA"/>
</dbReference>
<dbReference type="InterPro" id="IPR008942">
    <property type="entry name" value="ENTH_VHS"/>
</dbReference>
<evidence type="ECO:0000256" key="7">
    <source>
        <dbReference type="ARBA" id="ARBA00023315"/>
    </source>
</evidence>
<dbReference type="InterPro" id="IPR019467">
    <property type="entry name" value="Hat1_N"/>
</dbReference>
<dbReference type="GO" id="GO:0004402">
    <property type="term" value="F:histone acetyltransferase activity"/>
    <property type="evidence" value="ECO:0007669"/>
    <property type="project" value="InterPro"/>
</dbReference>
<dbReference type="Pfam" id="PF12350">
    <property type="entry name" value="CTK3_C"/>
    <property type="match status" value="1"/>
</dbReference>
<dbReference type="Gene3D" id="3.40.630.30">
    <property type="match status" value="1"/>
</dbReference>
<dbReference type="SUPFAM" id="SSF55729">
    <property type="entry name" value="Acyl-CoA N-acyltransferases (Nat)"/>
    <property type="match status" value="1"/>
</dbReference>
<feature type="compositionally biased region" description="Basic and acidic residues" evidence="9">
    <location>
        <begin position="739"/>
        <end position="753"/>
    </location>
</feature>
<dbReference type="InterPro" id="IPR006569">
    <property type="entry name" value="CID_dom"/>
</dbReference>
<dbReference type="Pfam" id="PF10394">
    <property type="entry name" value="Hat1_N"/>
    <property type="match status" value="1"/>
</dbReference>
<dbReference type="InterPro" id="IPR016181">
    <property type="entry name" value="Acyl_CoA_acyltransferase"/>
</dbReference>
<evidence type="ECO:0000256" key="2">
    <source>
        <dbReference type="ARBA" id="ARBA00010543"/>
    </source>
</evidence>
<dbReference type="GO" id="GO:0042393">
    <property type="term" value="F:histone binding"/>
    <property type="evidence" value="ECO:0007669"/>
    <property type="project" value="InterPro"/>
</dbReference>
<dbReference type="AlphaFoldDB" id="A0A444S0H9"/>
<evidence type="ECO:0000256" key="1">
    <source>
        <dbReference type="ARBA" id="ARBA00004123"/>
    </source>
</evidence>
<dbReference type="EC" id="2.3.1.48" evidence="3"/>
<dbReference type="Gene3D" id="1.25.40.90">
    <property type="match status" value="1"/>
</dbReference>
<dbReference type="PANTHER" id="PTHR12046">
    <property type="entry name" value="HISTONE ACETYLTRANSFERASE TYPE B CATALYTIC SUBUNIT"/>
    <property type="match status" value="1"/>
</dbReference>
<feature type="compositionally biased region" description="Gly residues" evidence="9">
    <location>
        <begin position="756"/>
        <end position="766"/>
    </location>
</feature>
<comment type="caution">
    <text evidence="11">The sequence shown here is derived from an EMBL/GenBank/DDBJ whole genome shotgun (WGS) entry which is preliminary data.</text>
</comment>
<dbReference type="InterPro" id="IPR024638">
    <property type="entry name" value="Ctk3_N"/>
</dbReference>
<dbReference type="GO" id="GO:0031509">
    <property type="term" value="P:subtelomeric heterochromatin formation"/>
    <property type="evidence" value="ECO:0007669"/>
    <property type="project" value="InterPro"/>
</dbReference>
<evidence type="ECO:0000259" key="10">
    <source>
        <dbReference type="PROSITE" id="PS51391"/>
    </source>
</evidence>
<keyword evidence="5" id="KW-0808">Transferase</keyword>
<evidence type="ECO:0000256" key="3">
    <source>
        <dbReference type="ARBA" id="ARBA00013184"/>
    </source>
</evidence>
<protein>
    <recommendedName>
        <fullName evidence="4">Histone acetyltransferase type B catalytic subunit</fullName>
        <ecNumber evidence="3">2.3.1.48</ecNumber>
    </recommendedName>
</protein>
<dbReference type="InterPro" id="IPR017380">
    <property type="entry name" value="Hist_AcTrfase_B-typ_cat-su"/>
</dbReference>
<proteinExistence type="inferred from homology"/>
<dbReference type="Gene3D" id="1.10.10.390">
    <property type="match status" value="1"/>
</dbReference>
<evidence type="ECO:0000256" key="5">
    <source>
        <dbReference type="ARBA" id="ARBA00022679"/>
    </source>
</evidence>
<dbReference type="Pfam" id="PF21184">
    <property type="entry name" value="HAT1_C_fung"/>
    <property type="match status" value="1"/>
</dbReference>
<evidence type="ECO:0000313" key="11">
    <source>
        <dbReference type="EMBL" id="RXG46829.1"/>
    </source>
</evidence>
<gene>
    <name evidence="11" type="ORF">VDGE_06353</name>
</gene>
<organism evidence="11 12">
    <name type="scientific">Verticillium dahliae</name>
    <name type="common">Verticillium wilt</name>
    <dbReference type="NCBI Taxonomy" id="27337"/>
    <lineage>
        <taxon>Eukaryota</taxon>
        <taxon>Fungi</taxon>
        <taxon>Dikarya</taxon>
        <taxon>Ascomycota</taxon>
        <taxon>Pezizomycotina</taxon>
        <taxon>Sordariomycetes</taxon>
        <taxon>Hypocreomycetidae</taxon>
        <taxon>Glomerellales</taxon>
        <taxon>Plectosphaerellaceae</taxon>
        <taxon>Verticillium</taxon>
    </lineage>
</organism>